<organism evidence="10 11">
    <name type="scientific">Leptothrix discophora</name>
    <dbReference type="NCBI Taxonomy" id="89"/>
    <lineage>
        <taxon>Bacteria</taxon>
        <taxon>Pseudomonadati</taxon>
        <taxon>Pseudomonadota</taxon>
        <taxon>Betaproteobacteria</taxon>
        <taxon>Burkholderiales</taxon>
        <taxon>Sphaerotilaceae</taxon>
        <taxon>Leptothrix</taxon>
    </lineage>
</organism>
<evidence type="ECO:0000256" key="4">
    <source>
        <dbReference type="ARBA" id="ARBA00023125"/>
    </source>
</evidence>
<dbReference type="Pfam" id="PF00072">
    <property type="entry name" value="Response_reg"/>
    <property type="match status" value="1"/>
</dbReference>
<dbReference type="PROSITE" id="PS00688">
    <property type="entry name" value="SIGMA54_INTERACT_3"/>
    <property type="match status" value="1"/>
</dbReference>
<dbReference type="RefSeq" id="WP_305749923.1">
    <property type="nucleotide sequence ID" value="NZ_JAUZEE010000006.1"/>
</dbReference>
<dbReference type="InterPro" id="IPR009057">
    <property type="entry name" value="Homeodomain-like_sf"/>
</dbReference>
<proteinExistence type="predicted"/>
<dbReference type="SUPFAM" id="SSF52172">
    <property type="entry name" value="CheY-like"/>
    <property type="match status" value="1"/>
</dbReference>
<evidence type="ECO:0000256" key="1">
    <source>
        <dbReference type="ARBA" id="ARBA00022741"/>
    </source>
</evidence>
<dbReference type="InterPro" id="IPR025944">
    <property type="entry name" value="Sigma_54_int_dom_CS"/>
</dbReference>
<keyword evidence="6" id="KW-0597">Phosphoprotein</keyword>
<feature type="domain" description="Sigma-54 factor interaction" evidence="8">
    <location>
        <begin position="146"/>
        <end position="375"/>
    </location>
</feature>
<dbReference type="InterPro" id="IPR025662">
    <property type="entry name" value="Sigma_54_int_dom_ATP-bd_1"/>
</dbReference>
<dbReference type="PROSITE" id="PS00675">
    <property type="entry name" value="SIGMA54_INTERACT_1"/>
    <property type="match status" value="1"/>
</dbReference>
<evidence type="ECO:0000313" key="11">
    <source>
        <dbReference type="Proteomes" id="UP001235760"/>
    </source>
</evidence>
<dbReference type="InterPro" id="IPR011006">
    <property type="entry name" value="CheY-like_superfamily"/>
</dbReference>
<dbReference type="Pfam" id="PF25601">
    <property type="entry name" value="AAA_lid_14"/>
    <property type="match status" value="1"/>
</dbReference>
<dbReference type="InterPro" id="IPR001789">
    <property type="entry name" value="Sig_transdc_resp-reg_receiver"/>
</dbReference>
<sequence>MSSDLTVLLVEDDPHVQLGCVQALQLAGLRVQAVDSVETARPRIGADHAGIVVTDMRLPGADGLSLVRECQALDAELPVIMITGHGDVSLAVEAMRSGAYDFIPKPFSPEVFVEVVKRALDKRRLTLEVAALRRALGVREGLAGQLVGRSPQIVRVRQMVMEVADTPVDVLIRGETGTGKEVVARALHEHSRRKAAPHVALNCGGLPDNLIDSELFGHEAGAFTGAQKRRIGKIEHAHGGTLFLDELESMPLAVQVKLLRVLQDRMVERLGSNQGQPVDVRVVAATKDDLMQRAREGSFRADLYYRLNVVTIDLPPLRERREDIPLLLEHFMLLAASRYGRPQPAPTTAQLHRLMAHDWPGNVRELRNVAECLVLGVTKEPLLPAASTLPGAPGAAGGGVADDGSEPSGSVAEGASLSERVDAFERGLIADELRRQDHHVTRTAKALRMAKTTLVDKIRKHGLQAGE</sequence>
<reference evidence="10 11" key="1">
    <citation type="submission" date="2023-08" db="EMBL/GenBank/DDBJ databases">
        <authorList>
            <person name="Roldan D.M."/>
            <person name="Menes R.J."/>
        </authorList>
    </citation>
    <scope>NUCLEOTIDE SEQUENCE [LARGE SCALE GENOMIC DNA]</scope>
    <source>
        <strain evidence="10 11">CCM 2812</strain>
    </source>
</reference>
<dbReference type="InterPro" id="IPR027417">
    <property type="entry name" value="P-loop_NTPase"/>
</dbReference>
<dbReference type="PROSITE" id="PS50045">
    <property type="entry name" value="SIGMA54_INTERACT_4"/>
    <property type="match status" value="1"/>
</dbReference>
<keyword evidence="4" id="KW-0238">DNA-binding</keyword>
<dbReference type="Gene3D" id="3.40.50.2300">
    <property type="match status" value="1"/>
</dbReference>
<gene>
    <name evidence="10" type="ORF">Q8X39_12015</name>
</gene>
<dbReference type="InterPro" id="IPR002078">
    <property type="entry name" value="Sigma_54_int"/>
</dbReference>
<keyword evidence="3" id="KW-0805">Transcription regulation</keyword>
<dbReference type="PROSITE" id="PS50110">
    <property type="entry name" value="RESPONSE_REGULATORY"/>
    <property type="match status" value="1"/>
</dbReference>
<evidence type="ECO:0000256" key="6">
    <source>
        <dbReference type="PROSITE-ProRule" id="PRU00169"/>
    </source>
</evidence>
<dbReference type="Gene3D" id="1.10.10.60">
    <property type="entry name" value="Homeodomain-like"/>
    <property type="match status" value="1"/>
</dbReference>
<dbReference type="Gene3D" id="3.40.50.300">
    <property type="entry name" value="P-loop containing nucleotide triphosphate hydrolases"/>
    <property type="match status" value="1"/>
</dbReference>
<dbReference type="InterPro" id="IPR025943">
    <property type="entry name" value="Sigma_54_int_dom_ATP-bd_2"/>
</dbReference>
<accession>A0ABT9G4M3</accession>
<dbReference type="Pfam" id="PF00158">
    <property type="entry name" value="Sigma54_activat"/>
    <property type="match status" value="1"/>
</dbReference>
<dbReference type="SMART" id="SM00448">
    <property type="entry name" value="REC"/>
    <property type="match status" value="1"/>
</dbReference>
<evidence type="ECO:0000259" key="9">
    <source>
        <dbReference type="PROSITE" id="PS50110"/>
    </source>
</evidence>
<keyword evidence="1" id="KW-0547">Nucleotide-binding</keyword>
<dbReference type="SUPFAM" id="SSF46689">
    <property type="entry name" value="Homeodomain-like"/>
    <property type="match status" value="1"/>
</dbReference>
<feature type="domain" description="Response regulatory" evidence="9">
    <location>
        <begin position="6"/>
        <end position="120"/>
    </location>
</feature>
<protein>
    <submittedName>
        <fullName evidence="10">Sigma-54 dependent transcriptional regulator</fullName>
    </submittedName>
</protein>
<evidence type="ECO:0000313" key="10">
    <source>
        <dbReference type="EMBL" id="MDP4301365.1"/>
    </source>
</evidence>
<dbReference type="CDD" id="cd00009">
    <property type="entry name" value="AAA"/>
    <property type="match status" value="1"/>
</dbReference>
<name>A0ABT9G4M3_LEPDI</name>
<dbReference type="PANTHER" id="PTHR32071">
    <property type="entry name" value="TRANSCRIPTIONAL REGULATORY PROTEIN"/>
    <property type="match status" value="1"/>
</dbReference>
<dbReference type="InterPro" id="IPR058031">
    <property type="entry name" value="AAA_lid_NorR"/>
</dbReference>
<dbReference type="CDD" id="cd17549">
    <property type="entry name" value="REC_DctD-like"/>
    <property type="match status" value="1"/>
</dbReference>
<keyword evidence="5" id="KW-0804">Transcription</keyword>
<dbReference type="SUPFAM" id="SSF52540">
    <property type="entry name" value="P-loop containing nucleoside triphosphate hydrolases"/>
    <property type="match status" value="1"/>
</dbReference>
<dbReference type="InterPro" id="IPR003593">
    <property type="entry name" value="AAA+_ATPase"/>
</dbReference>
<dbReference type="Proteomes" id="UP001235760">
    <property type="component" value="Unassembled WGS sequence"/>
</dbReference>
<evidence type="ECO:0000256" key="7">
    <source>
        <dbReference type="SAM" id="MobiDB-lite"/>
    </source>
</evidence>
<dbReference type="PROSITE" id="PS00676">
    <property type="entry name" value="SIGMA54_INTERACT_2"/>
    <property type="match status" value="1"/>
</dbReference>
<dbReference type="EMBL" id="JAUZEE010000006">
    <property type="protein sequence ID" value="MDP4301365.1"/>
    <property type="molecule type" value="Genomic_DNA"/>
</dbReference>
<keyword evidence="11" id="KW-1185">Reference proteome</keyword>
<comment type="caution">
    <text evidence="10">The sequence shown here is derived from an EMBL/GenBank/DDBJ whole genome shotgun (WGS) entry which is preliminary data.</text>
</comment>
<evidence type="ECO:0000256" key="3">
    <source>
        <dbReference type="ARBA" id="ARBA00023015"/>
    </source>
</evidence>
<evidence type="ECO:0000259" key="8">
    <source>
        <dbReference type="PROSITE" id="PS50045"/>
    </source>
</evidence>
<feature type="region of interest" description="Disordered" evidence="7">
    <location>
        <begin position="388"/>
        <end position="417"/>
    </location>
</feature>
<keyword evidence="2" id="KW-0067">ATP-binding</keyword>
<evidence type="ECO:0000256" key="5">
    <source>
        <dbReference type="ARBA" id="ARBA00023163"/>
    </source>
</evidence>
<feature type="modified residue" description="4-aspartylphosphate" evidence="6">
    <location>
        <position position="55"/>
    </location>
</feature>
<dbReference type="PANTHER" id="PTHR32071:SF57">
    <property type="entry name" value="C4-DICARBOXYLATE TRANSPORT TRANSCRIPTIONAL REGULATORY PROTEIN DCTD"/>
    <property type="match status" value="1"/>
</dbReference>
<dbReference type="Gene3D" id="1.10.8.60">
    <property type="match status" value="1"/>
</dbReference>
<evidence type="ECO:0000256" key="2">
    <source>
        <dbReference type="ARBA" id="ARBA00022840"/>
    </source>
</evidence>
<dbReference type="SMART" id="SM00382">
    <property type="entry name" value="AAA"/>
    <property type="match status" value="1"/>
</dbReference>